<keyword evidence="2" id="KW-1185">Reference proteome</keyword>
<dbReference type="EMBL" id="JAAXOY010000005">
    <property type="protein sequence ID" value="NKY38156.1"/>
    <property type="molecule type" value="Genomic_DNA"/>
</dbReference>
<evidence type="ECO:0000313" key="2">
    <source>
        <dbReference type="Proteomes" id="UP000777774"/>
    </source>
</evidence>
<evidence type="ECO:0000313" key="1">
    <source>
        <dbReference type="EMBL" id="NKY38156.1"/>
    </source>
</evidence>
<accession>A0ABX1JV17</accession>
<organism evidence="1 2">
    <name type="scientific">Cellulomonas septica</name>
    <dbReference type="NCBI Taxonomy" id="285080"/>
    <lineage>
        <taxon>Bacteria</taxon>
        <taxon>Bacillati</taxon>
        <taxon>Actinomycetota</taxon>
        <taxon>Actinomycetes</taxon>
        <taxon>Micrococcales</taxon>
        <taxon>Cellulomonadaceae</taxon>
        <taxon>Cellulomonas</taxon>
    </lineage>
</organism>
<protein>
    <submittedName>
        <fullName evidence="1">Uncharacterized protein</fullName>
    </submittedName>
</protein>
<dbReference type="Proteomes" id="UP000777774">
    <property type="component" value="Unassembled WGS sequence"/>
</dbReference>
<sequence length="92" mass="10079">MTTERGTTYAFDTRADAAPTVTRYPAPGAPTCPGDLRPLRLLSRQSPRATRGADYSILLGDRMLLVTEPIEPNAEYSARMTSPVTAIDRRDP</sequence>
<proteinExistence type="predicted"/>
<reference evidence="1 2" key="1">
    <citation type="submission" date="2020-04" db="EMBL/GenBank/DDBJ databases">
        <title>MicrobeNet Type strains.</title>
        <authorList>
            <person name="Nicholson A.C."/>
        </authorList>
    </citation>
    <scope>NUCLEOTIDE SEQUENCE [LARGE SCALE GENOMIC DNA]</scope>
    <source>
        <strain evidence="1 2">ATCC BAA-787</strain>
    </source>
</reference>
<comment type="caution">
    <text evidence="1">The sequence shown here is derived from an EMBL/GenBank/DDBJ whole genome shotgun (WGS) entry which is preliminary data.</text>
</comment>
<dbReference type="RefSeq" id="WP_168676630.1">
    <property type="nucleotide sequence ID" value="NZ_JAAXOY010000005.1"/>
</dbReference>
<gene>
    <name evidence="1" type="ORF">HGA02_01055</name>
</gene>
<name>A0ABX1JV17_9CELL</name>